<protein>
    <recommendedName>
        <fullName evidence="7">Ribosomal RNA small subunit methyltransferase A</fullName>
        <ecNumber evidence="7">2.1.1.182</ecNumber>
    </recommendedName>
    <alternativeName>
        <fullName evidence="7">16S rRNA (adenine(1518)-N(6)/adenine(1519)-N(6))-dimethyltransferase</fullName>
    </alternativeName>
    <alternativeName>
        <fullName evidence="7">16S rRNA dimethyladenosine transferase</fullName>
    </alternativeName>
    <alternativeName>
        <fullName evidence="7">16S rRNA dimethylase</fullName>
    </alternativeName>
    <alternativeName>
        <fullName evidence="7">S-adenosylmethionine-6-N', N'-adenosyl(rRNA) dimethyltransferase</fullName>
    </alternativeName>
</protein>
<keyword evidence="5 7" id="KW-0949">S-adenosyl-L-methionine</keyword>
<dbReference type="Proteomes" id="UP000184406">
    <property type="component" value="Unassembled WGS sequence"/>
</dbReference>
<evidence type="ECO:0000256" key="2">
    <source>
        <dbReference type="ARBA" id="ARBA00022552"/>
    </source>
</evidence>
<evidence type="ECO:0000256" key="7">
    <source>
        <dbReference type="HAMAP-Rule" id="MF_00607"/>
    </source>
</evidence>
<comment type="similarity">
    <text evidence="7">Belongs to the class I-like SAM-binding methyltransferase superfamily. rRNA adenine N(6)-methyltransferase family. RsmA subfamily.</text>
</comment>
<comment type="function">
    <text evidence="7">Specifically dimethylates two adjacent adenosines (A1518 and A1519) in the loop of a conserved hairpin near the 3'-end of 16S rRNA in the 30S particle. May play a critical role in biogenesis of 30S subunits.</text>
</comment>
<dbReference type="InterPro" id="IPR001737">
    <property type="entry name" value="KsgA/Erm"/>
</dbReference>
<keyword evidence="2 7" id="KW-0698">rRNA processing</keyword>
<keyword evidence="12" id="KW-1185">Reference proteome</keyword>
<accession>A0A1M4SZA5</accession>
<dbReference type="PANTHER" id="PTHR11727">
    <property type="entry name" value="DIMETHYLADENOSINE TRANSFERASE"/>
    <property type="match status" value="1"/>
</dbReference>
<dbReference type="GO" id="GO:0052908">
    <property type="term" value="F:16S rRNA (adenine(1518)-N(6)/adenine(1519)-N(6))-dimethyltransferase activity"/>
    <property type="evidence" value="ECO:0007669"/>
    <property type="project" value="UniProtKB-EC"/>
</dbReference>
<feature type="binding site" evidence="7 8">
    <location>
        <position position="116"/>
    </location>
    <ligand>
        <name>S-adenosyl-L-methionine</name>
        <dbReference type="ChEBI" id="CHEBI:59789"/>
    </ligand>
</feature>
<dbReference type="SMART" id="SM00650">
    <property type="entry name" value="rADc"/>
    <property type="match status" value="1"/>
</dbReference>
<dbReference type="NCBIfam" id="TIGR00755">
    <property type="entry name" value="ksgA"/>
    <property type="match status" value="1"/>
</dbReference>
<evidence type="ECO:0000256" key="4">
    <source>
        <dbReference type="ARBA" id="ARBA00022679"/>
    </source>
</evidence>
<proteinExistence type="inferred from homology"/>
<feature type="binding site" evidence="8">
    <location>
        <position position="83"/>
    </location>
    <ligand>
        <name>S-adenosyl-L-methionine</name>
        <dbReference type="ChEBI" id="CHEBI:59789"/>
    </ligand>
</feature>
<reference evidence="12" key="1">
    <citation type="submission" date="2016-11" db="EMBL/GenBank/DDBJ databases">
        <authorList>
            <person name="Varghese N."/>
            <person name="Submissions S."/>
        </authorList>
    </citation>
    <scope>NUCLEOTIDE SEQUENCE [LARGE SCALE GENOMIC DNA]</scope>
    <source>
        <strain evidence="12">DSM 17539</strain>
    </source>
</reference>
<dbReference type="GO" id="GO:0005829">
    <property type="term" value="C:cytosol"/>
    <property type="evidence" value="ECO:0007669"/>
    <property type="project" value="TreeGrafter"/>
</dbReference>
<dbReference type="InterPro" id="IPR023165">
    <property type="entry name" value="rRNA_Ade_diMease-like_C"/>
</dbReference>
<evidence type="ECO:0000256" key="1">
    <source>
        <dbReference type="ARBA" id="ARBA00022490"/>
    </source>
</evidence>
<dbReference type="HAMAP" id="MF_00607">
    <property type="entry name" value="16SrRNA_methyltr_A"/>
    <property type="match status" value="1"/>
</dbReference>
<dbReference type="Gene3D" id="3.40.50.150">
    <property type="entry name" value="Vaccinia Virus protein VP39"/>
    <property type="match status" value="1"/>
</dbReference>
<feature type="binding site" evidence="7 8">
    <location>
        <position position="136"/>
    </location>
    <ligand>
        <name>S-adenosyl-L-methionine</name>
        <dbReference type="ChEBI" id="CHEBI:59789"/>
    </ligand>
</feature>
<dbReference type="SUPFAM" id="SSF53335">
    <property type="entry name" value="S-adenosyl-L-methionine-dependent methyltransferases"/>
    <property type="match status" value="1"/>
</dbReference>
<comment type="subcellular location">
    <subcellularLocation>
        <location evidence="7">Cytoplasm</location>
    </subcellularLocation>
</comment>
<dbReference type="AlphaFoldDB" id="A0A1M4SZA5"/>
<feature type="domain" description="Ribosomal RNA adenine methylase transferase N-terminal" evidence="10">
    <location>
        <begin position="42"/>
        <end position="221"/>
    </location>
</feature>
<dbReference type="PROSITE" id="PS51689">
    <property type="entry name" value="SAM_RNA_A_N6_MT"/>
    <property type="match status" value="1"/>
</dbReference>
<dbReference type="EMBL" id="FQUX01000001">
    <property type="protein sequence ID" value="SHE37549.1"/>
    <property type="molecule type" value="Genomic_DNA"/>
</dbReference>
<sequence>MSKKGKKAFRAKKEKFNRPWQEESPVKAKKHLGQHFLKDETVAQKIGETLKLDGYRNVLEIGPGTGVLTKYLLEKDIDLVAMDLDEESIIYLNHSFPLEHNKLMQRKGEFKVLEADFLQYDLWTLFGEEQFAITGNFPYNISTQIVFKMLEFKDQIPEFTGMFQKEVAERICEKEGSKAYGILSVLVQAFYDAEYLFTVSPQVFDPPPKVQSGVLRLTRKENFRLDVDERLFKQVVKAAFNQRRKTIRNSLKTFNLSDVLKEDAIFGLRPEQLSVADFISLTQKIANDTI</sequence>
<dbReference type="Pfam" id="PF00398">
    <property type="entry name" value="RrnaAD"/>
    <property type="match status" value="1"/>
</dbReference>
<evidence type="ECO:0000256" key="6">
    <source>
        <dbReference type="ARBA" id="ARBA00022884"/>
    </source>
</evidence>
<evidence type="ECO:0000313" key="12">
    <source>
        <dbReference type="Proteomes" id="UP000184406"/>
    </source>
</evidence>
<feature type="compositionally biased region" description="Basic and acidic residues" evidence="9">
    <location>
        <begin position="14"/>
        <end position="24"/>
    </location>
</feature>
<organism evidence="11 12">
    <name type="scientific">Arenibacter palladensis</name>
    <dbReference type="NCBI Taxonomy" id="237373"/>
    <lineage>
        <taxon>Bacteria</taxon>
        <taxon>Pseudomonadati</taxon>
        <taxon>Bacteroidota</taxon>
        <taxon>Flavobacteriia</taxon>
        <taxon>Flavobacteriales</taxon>
        <taxon>Flavobacteriaceae</taxon>
        <taxon>Arenibacter</taxon>
    </lineage>
</organism>
<evidence type="ECO:0000313" key="11">
    <source>
        <dbReference type="EMBL" id="SHE37549.1"/>
    </source>
</evidence>
<dbReference type="InterPro" id="IPR011530">
    <property type="entry name" value="rRNA_adenine_dimethylase"/>
</dbReference>
<dbReference type="Gene3D" id="1.10.8.100">
    <property type="entry name" value="Ribosomal RNA adenine dimethylase-like, domain 2"/>
    <property type="match status" value="1"/>
</dbReference>
<evidence type="ECO:0000259" key="10">
    <source>
        <dbReference type="SMART" id="SM00650"/>
    </source>
</evidence>
<feature type="binding site" evidence="7 8">
    <location>
        <position position="62"/>
    </location>
    <ligand>
        <name>S-adenosyl-L-methionine</name>
        <dbReference type="ChEBI" id="CHEBI:59789"/>
    </ligand>
</feature>
<name>A0A1M4SZA5_9FLAO</name>
<dbReference type="InterPro" id="IPR029063">
    <property type="entry name" value="SAM-dependent_MTases_sf"/>
</dbReference>
<dbReference type="RefSeq" id="WP_072859791.1">
    <property type="nucleotide sequence ID" value="NZ_FQUX01000001.1"/>
</dbReference>
<keyword evidence="1 7" id="KW-0963">Cytoplasm</keyword>
<dbReference type="EC" id="2.1.1.182" evidence="7"/>
<feature type="compositionally biased region" description="Basic residues" evidence="9">
    <location>
        <begin position="1"/>
        <end position="13"/>
    </location>
</feature>
<dbReference type="InterPro" id="IPR020598">
    <property type="entry name" value="rRNA_Ade_methylase_Trfase_N"/>
</dbReference>
<keyword evidence="4 7" id="KW-0808">Transferase</keyword>
<evidence type="ECO:0000256" key="9">
    <source>
        <dbReference type="SAM" id="MobiDB-lite"/>
    </source>
</evidence>
<evidence type="ECO:0000256" key="5">
    <source>
        <dbReference type="ARBA" id="ARBA00022691"/>
    </source>
</evidence>
<evidence type="ECO:0000256" key="3">
    <source>
        <dbReference type="ARBA" id="ARBA00022603"/>
    </source>
</evidence>
<comment type="caution">
    <text evidence="7">Lacks conserved residue(s) required for the propagation of feature annotation.</text>
</comment>
<feature type="binding site" evidence="7 8">
    <location>
        <position position="37"/>
    </location>
    <ligand>
        <name>S-adenosyl-L-methionine</name>
        <dbReference type="ChEBI" id="CHEBI:59789"/>
    </ligand>
</feature>
<comment type="catalytic activity">
    <reaction evidence="7">
        <text>adenosine(1518)/adenosine(1519) in 16S rRNA + 4 S-adenosyl-L-methionine = N(6)-dimethyladenosine(1518)/N(6)-dimethyladenosine(1519) in 16S rRNA + 4 S-adenosyl-L-homocysteine + 4 H(+)</text>
        <dbReference type="Rhea" id="RHEA:19609"/>
        <dbReference type="Rhea" id="RHEA-COMP:10232"/>
        <dbReference type="Rhea" id="RHEA-COMP:10233"/>
        <dbReference type="ChEBI" id="CHEBI:15378"/>
        <dbReference type="ChEBI" id="CHEBI:57856"/>
        <dbReference type="ChEBI" id="CHEBI:59789"/>
        <dbReference type="ChEBI" id="CHEBI:74411"/>
        <dbReference type="ChEBI" id="CHEBI:74493"/>
        <dbReference type="EC" id="2.1.1.182"/>
    </reaction>
</comment>
<dbReference type="CDD" id="cd02440">
    <property type="entry name" value="AdoMet_MTases"/>
    <property type="match status" value="1"/>
</dbReference>
<dbReference type="PANTHER" id="PTHR11727:SF7">
    <property type="entry name" value="DIMETHYLADENOSINE TRANSFERASE-RELATED"/>
    <property type="match status" value="1"/>
</dbReference>
<dbReference type="GO" id="GO:0003723">
    <property type="term" value="F:RNA binding"/>
    <property type="evidence" value="ECO:0007669"/>
    <property type="project" value="UniProtKB-UniRule"/>
</dbReference>
<feature type="binding site" evidence="7 8">
    <location>
        <position position="35"/>
    </location>
    <ligand>
        <name>S-adenosyl-L-methionine</name>
        <dbReference type="ChEBI" id="CHEBI:59789"/>
    </ligand>
</feature>
<evidence type="ECO:0000256" key="8">
    <source>
        <dbReference type="PROSITE-ProRule" id="PRU01026"/>
    </source>
</evidence>
<feature type="region of interest" description="Disordered" evidence="9">
    <location>
        <begin position="1"/>
        <end position="24"/>
    </location>
</feature>
<keyword evidence="3 7" id="KW-0489">Methyltransferase</keyword>
<keyword evidence="6 7" id="KW-0694">RNA-binding</keyword>
<gene>
    <name evidence="7" type="primary">rsmA</name>
    <name evidence="7" type="synonym">ksgA</name>
    <name evidence="11" type="ORF">SAMN03080594_10185</name>
</gene>
<dbReference type="FunFam" id="1.10.8.100:FF:000001">
    <property type="entry name" value="Ribosomal RNA small subunit methyltransferase A"/>
    <property type="match status" value="1"/>
</dbReference>
<dbReference type="OrthoDB" id="9814755at2"/>